<keyword evidence="6" id="KW-1185">Reference proteome</keyword>
<dbReference type="SUPFAM" id="SSF48371">
    <property type="entry name" value="ARM repeat"/>
    <property type="match status" value="1"/>
</dbReference>
<evidence type="ECO:0000313" key="5">
    <source>
        <dbReference type="EMBL" id="CAH1113702.1"/>
    </source>
</evidence>
<organism evidence="5 6">
    <name type="scientific">Psylliodes chrysocephalus</name>
    <dbReference type="NCBI Taxonomy" id="3402493"/>
    <lineage>
        <taxon>Eukaryota</taxon>
        <taxon>Metazoa</taxon>
        <taxon>Ecdysozoa</taxon>
        <taxon>Arthropoda</taxon>
        <taxon>Hexapoda</taxon>
        <taxon>Insecta</taxon>
        <taxon>Pterygota</taxon>
        <taxon>Neoptera</taxon>
        <taxon>Endopterygota</taxon>
        <taxon>Coleoptera</taxon>
        <taxon>Polyphaga</taxon>
        <taxon>Cucujiformia</taxon>
        <taxon>Chrysomeloidea</taxon>
        <taxon>Chrysomelidae</taxon>
        <taxon>Galerucinae</taxon>
        <taxon>Alticini</taxon>
        <taxon>Psylliodes</taxon>
    </lineage>
</organism>
<keyword evidence="2" id="KW-0175">Coiled coil</keyword>
<dbReference type="AlphaFoldDB" id="A0A9P0D3P6"/>
<evidence type="ECO:0000256" key="3">
    <source>
        <dbReference type="SAM" id="MobiDB-lite"/>
    </source>
</evidence>
<dbReference type="InterPro" id="IPR016024">
    <property type="entry name" value="ARM-type_fold"/>
</dbReference>
<dbReference type="GO" id="GO:0000785">
    <property type="term" value="C:chromatin"/>
    <property type="evidence" value="ECO:0007669"/>
    <property type="project" value="TreeGrafter"/>
</dbReference>
<protein>
    <recommendedName>
        <fullName evidence="4">SCD domain-containing protein</fullName>
    </recommendedName>
</protein>
<dbReference type="InterPro" id="IPR020839">
    <property type="entry name" value="SCD"/>
</dbReference>
<dbReference type="OrthoDB" id="498590at2759"/>
<dbReference type="Pfam" id="PF24571">
    <property type="entry name" value="HEAT_SCC3-SA"/>
    <property type="match status" value="1"/>
</dbReference>
<dbReference type="GO" id="GO:0007062">
    <property type="term" value="P:sister chromatid cohesion"/>
    <property type="evidence" value="ECO:0007669"/>
    <property type="project" value="UniProtKB-ARBA"/>
</dbReference>
<evidence type="ECO:0000256" key="1">
    <source>
        <dbReference type="ARBA" id="ARBA00005486"/>
    </source>
</evidence>
<feature type="domain" description="SCD" evidence="4">
    <location>
        <begin position="334"/>
        <end position="419"/>
    </location>
</feature>
<dbReference type="PANTHER" id="PTHR11199:SF0">
    <property type="entry name" value="LD34181P-RELATED"/>
    <property type="match status" value="1"/>
</dbReference>
<dbReference type="Pfam" id="PF21581">
    <property type="entry name" value="SCD"/>
    <property type="match status" value="1"/>
</dbReference>
<proteinExistence type="inferred from homology"/>
<dbReference type="GO" id="GO:0003682">
    <property type="term" value="F:chromatin binding"/>
    <property type="evidence" value="ECO:0007669"/>
    <property type="project" value="TreeGrafter"/>
</dbReference>
<dbReference type="GO" id="GO:0005634">
    <property type="term" value="C:nucleus"/>
    <property type="evidence" value="ECO:0007669"/>
    <property type="project" value="TreeGrafter"/>
</dbReference>
<dbReference type="InterPro" id="IPR039662">
    <property type="entry name" value="Cohesin_Scc3/SA"/>
</dbReference>
<reference evidence="5" key="1">
    <citation type="submission" date="2022-01" db="EMBL/GenBank/DDBJ databases">
        <authorList>
            <person name="King R."/>
        </authorList>
    </citation>
    <scope>NUCLEOTIDE SEQUENCE</scope>
</reference>
<dbReference type="GO" id="GO:0008278">
    <property type="term" value="C:cohesin complex"/>
    <property type="evidence" value="ECO:0007669"/>
    <property type="project" value="TreeGrafter"/>
</dbReference>
<feature type="compositionally biased region" description="Polar residues" evidence="3">
    <location>
        <begin position="35"/>
        <end position="53"/>
    </location>
</feature>
<name>A0A9P0D3P6_9CUCU</name>
<feature type="region of interest" description="Disordered" evidence="3">
    <location>
        <begin position="1"/>
        <end position="113"/>
    </location>
</feature>
<accession>A0A9P0D3P6</accession>
<dbReference type="Proteomes" id="UP001153636">
    <property type="component" value="Chromosome 7"/>
</dbReference>
<gene>
    <name evidence="5" type="ORF">PSYICH_LOCUS13758</name>
</gene>
<dbReference type="PROSITE" id="PS51425">
    <property type="entry name" value="SCD"/>
    <property type="match status" value="1"/>
</dbReference>
<evidence type="ECO:0000259" key="4">
    <source>
        <dbReference type="PROSITE" id="PS51425"/>
    </source>
</evidence>
<evidence type="ECO:0000256" key="2">
    <source>
        <dbReference type="SAM" id="Coils"/>
    </source>
</evidence>
<dbReference type="PANTHER" id="PTHR11199">
    <property type="entry name" value="STROMAL ANTIGEN"/>
    <property type="match status" value="1"/>
</dbReference>
<dbReference type="InterPro" id="IPR056396">
    <property type="entry name" value="HEAT_SCC3-SA"/>
</dbReference>
<dbReference type="EMBL" id="OV651819">
    <property type="protein sequence ID" value="CAH1113702.1"/>
    <property type="molecule type" value="Genomic_DNA"/>
</dbReference>
<comment type="similarity">
    <text evidence="1">Belongs to the SCC3 family.</text>
</comment>
<dbReference type="Pfam" id="PF08514">
    <property type="entry name" value="STAG"/>
    <property type="match status" value="1"/>
</dbReference>
<sequence length="1130" mass="128962">MHRRGGKRIRMDDPPPEYENPMTPHLEQDHYGGNYMQQSMYGDSYDHGNTSGDFESPPTPGFKRVTRSKARGINNPPPAPVISPSYSPTNTTTGTTGRGRGRGRPPGRKNTIGEIIHSRDDDDSLYHIIKNSKHSLTHIVDDWIESYKINREAALISLMQFFINASGCKGRITQQMQASMEHAAIIRKMTEEFDEESGEYPLIMAGQTWKKFRQNFCEFVQTLVKQCQYTIIYDQFLMDNVISLLTGLSDSQVRAFRHTATLGAMKLMTALVDVALTVSVNLDNTQRQYEAERQKTREKRASDRLEALLAKRQELEENMDEIKNMLTYMFKSVFVHRYRDTLPEIRAIAMTEIGVWMHKFHANFLDDSYLKYIGWTLHDKVGEVRLRCLQALQPLYASEELKGKLELFTNKFKDRIVAMTLDKEYEVAVQAVRLVISILKHHNEILTDKDCEHVYELVYSSHRAVAQAAGEFLNERLFQPGDLDAGKTKRGKRRLPNTPFIRDLVQFFIESELHEHAAYLVDSLIESNTMMKDWECMTDLLLEDPGPHEEPLDNRQETSLIEIMVCCVKQAASGEAPVGRGPTRKMSSLKEVKQAGEDKQKLTEHFIVTLPPLLDKYSADPEKLANLLSIPQYFDLDLYTSGRQEGSLQALLGKLKYIVQVHHEPEVLETLAKTLETLCTEGHSIFTRCDVARSTIIDMIVAAYREAIDDWRNLLLGEETPNADEVFNVVSTLKKVSLFYACHNLNGWSLWNSMFQDIKDTESPLSHEALKYCLCSCYYFLLWGLRDLEVAVEGGGLTHSGLQDMRDKLDEFIEASQMLIRSSPHITIKEEAYVGLCDLLIVFSEQLHSSSQSLSELVCSPDKNLQALLNEFVQTYVFVPEQDAEHDELRIEGLHKRRNFLAAFCKLIVYNIMPTKAGADVFKHYVKYYNEYGDIIKATLSKAREINKVNCALTMCLSLNMMFNEVQRQSAGRNTRQHEEFFALKELAKRFALSFGLDAVKNREAITALHRAGIIFAVTGTENITEDPTGPPPNISFLEILTEFTNKLLKQDKRVVMGFLDKRITTGMPSSRGEDWQPLLLYRNSLLHGESDQLPTTSKRAYGRKRHKSPDSDNEDDNLSDQDFPGNLYG</sequence>
<feature type="region of interest" description="Disordered" evidence="3">
    <location>
        <begin position="1091"/>
        <end position="1130"/>
    </location>
</feature>
<feature type="coiled-coil region" evidence="2">
    <location>
        <begin position="291"/>
        <end position="325"/>
    </location>
</feature>
<evidence type="ECO:0000313" key="6">
    <source>
        <dbReference type="Proteomes" id="UP001153636"/>
    </source>
</evidence>
<dbReference type="InterPro" id="IPR013721">
    <property type="entry name" value="STAG"/>
</dbReference>